<evidence type="ECO:0000313" key="3">
    <source>
        <dbReference type="Proteomes" id="UP000630097"/>
    </source>
</evidence>
<dbReference type="EMBL" id="BONV01000046">
    <property type="protein sequence ID" value="GIG84020.1"/>
    <property type="molecule type" value="Genomic_DNA"/>
</dbReference>
<sequence>MTVLKDTRVLVVRVGDVVVKAYPPGTSERDLRRRLDAAHGLPGVMLAPLGPAERAEHAGGRLVTIWPAGEALSPDDLADGTMPQDAWESGARLLARLHASPPPSGMPPAGGPGRLVRAMAELGQVGDSPETRQIREAYRTLAEPLHAADLRTADRHSDGRPSADVRATEHPATEHRATEHPATEHPGVEHPTAEHPTAEHRERHAVDRRTAPSHGSRVALTHGDWHLGQLVRHEGAWLLIDPDDLGVGDPAWDLARPAAWFAAGLLDPESWHTFLSAYAGAGGTAVSADDPWRELDLPARALTVQLAATATVTAMRAGSALDDVAAALVSSCGRIVAAAGDRRQGEG</sequence>
<dbReference type="SUPFAM" id="SSF56112">
    <property type="entry name" value="Protein kinase-like (PK-like)"/>
    <property type="match status" value="1"/>
</dbReference>
<dbReference type="InterPro" id="IPR011009">
    <property type="entry name" value="Kinase-like_dom_sf"/>
</dbReference>
<feature type="compositionally biased region" description="Basic and acidic residues" evidence="1">
    <location>
        <begin position="146"/>
        <end position="210"/>
    </location>
</feature>
<evidence type="ECO:0000256" key="1">
    <source>
        <dbReference type="SAM" id="MobiDB-lite"/>
    </source>
</evidence>
<organism evidence="2 3">
    <name type="scientific">Planotetraspora kaengkrachanensis</name>
    <dbReference type="NCBI Taxonomy" id="575193"/>
    <lineage>
        <taxon>Bacteria</taxon>
        <taxon>Bacillati</taxon>
        <taxon>Actinomycetota</taxon>
        <taxon>Actinomycetes</taxon>
        <taxon>Streptosporangiales</taxon>
        <taxon>Streptosporangiaceae</taxon>
        <taxon>Planotetraspora</taxon>
    </lineage>
</organism>
<comment type="caution">
    <text evidence="2">The sequence shown here is derived from an EMBL/GenBank/DDBJ whole genome shotgun (WGS) entry which is preliminary data.</text>
</comment>
<gene>
    <name evidence="2" type="ORF">Pka01_71470</name>
</gene>
<dbReference type="AlphaFoldDB" id="A0A8J3PZW1"/>
<dbReference type="Proteomes" id="UP000630097">
    <property type="component" value="Unassembled WGS sequence"/>
</dbReference>
<feature type="region of interest" description="Disordered" evidence="1">
    <location>
        <begin position="145"/>
        <end position="216"/>
    </location>
</feature>
<name>A0A8J3PZW1_9ACTN</name>
<dbReference type="Gene3D" id="3.90.1200.10">
    <property type="match status" value="1"/>
</dbReference>
<proteinExistence type="predicted"/>
<evidence type="ECO:0000313" key="2">
    <source>
        <dbReference type="EMBL" id="GIG84020.1"/>
    </source>
</evidence>
<keyword evidence="3" id="KW-1185">Reference proteome</keyword>
<reference evidence="2 3" key="1">
    <citation type="submission" date="2021-01" db="EMBL/GenBank/DDBJ databases">
        <title>Whole genome shotgun sequence of Planotetraspora kaengkrachanensis NBRC 104272.</title>
        <authorList>
            <person name="Komaki H."/>
            <person name="Tamura T."/>
        </authorList>
    </citation>
    <scope>NUCLEOTIDE SEQUENCE [LARGE SCALE GENOMIC DNA]</scope>
    <source>
        <strain evidence="2 3">NBRC 104272</strain>
    </source>
</reference>
<accession>A0A8J3PZW1</accession>
<protein>
    <submittedName>
        <fullName evidence="2">Aminoglycoside phosphotransferase</fullName>
    </submittedName>
</protein>